<name>A0A0E9TAJ4_ANGAN</name>
<keyword evidence="1" id="KW-0812">Transmembrane</keyword>
<sequence>MQNAPLCYMVIATLSLEKFYTIYYLHALQIFLLQYFLQICMY</sequence>
<evidence type="ECO:0000256" key="1">
    <source>
        <dbReference type="SAM" id="Phobius"/>
    </source>
</evidence>
<reference evidence="2" key="2">
    <citation type="journal article" date="2015" name="Fish Shellfish Immunol.">
        <title>Early steps in the European eel (Anguilla anguilla)-Vibrio vulnificus interaction in the gills: Role of the RtxA13 toxin.</title>
        <authorList>
            <person name="Callol A."/>
            <person name="Pajuelo D."/>
            <person name="Ebbesson L."/>
            <person name="Teles M."/>
            <person name="MacKenzie S."/>
            <person name="Amaro C."/>
        </authorList>
    </citation>
    <scope>NUCLEOTIDE SEQUENCE</scope>
</reference>
<keyword evidence="1" id="KW-0472">Membrane</keyword>
<proteinExistence type="predicted"/>
<dbReference type="AlphaFoldDB" id="A0A0E9TAJ4"/>
<reference evidence="2" key="1">
    <citation type="submission" date="2014-11" db="EMBL/GenBank/DDBJ databases">
        <authorList>
            <person name="Amaro Gonzalez C."/>
        </authorList>
    </citation>
    <scope>NUCLEOTIDE SEQUENCE</scope>
</reference>
<organism evidence="2">
    <name type="scientific">Anguilla anguilla</name>
    <name type="common">European freshwater eel</name>
    <name type="synonym">Muraena anguilla</name>
    <dbReference type="NCBI Taxonomy" id="7936"/>
    <lineage>
        <taxon>Eukaryota</taxon>
        <taxon>Metazoa</taxon>
        <taxon>Chordata</taxon>
        <taxon>Craniata</taxon>
        <taxon>Vertebrata</taxon>
        <taxon>Euteleostomi</taxon>
        <taxon>Actinopterygii</taxon>
        <taxon>Neopterygii</taxon>
        <taxon>Teleostei</taxon>
        <taxon>Anguilliformes</taxon>
        <taxon>Anguillidae</taxon>
        <taxon>Anguilla</taxon>
    </lineage>
</organism>
<dbReference type="EMBL" id="GBXM01057936">
    <property type="protein sequence ID" value="JAH50641.1"/>
    <property type="molecule type" value="Transcribed_RNA"/>
</dbReference>
<accession>A0A0E9TAJ4</accession>
<evidence type="ECO:0000313" key="2">
    <source>
        <dbReference type="EMBL" id="JAH50641.1"/>
    </source>
</evidence>
<keyword evidence="1" id="KW-1133">Transmembrane helix</keyword>
<protein>
    <submittedName>
        <fullName evidence="2">Uncharacterized protein</fullName>
    </submittedName>
</protein>
<feature type="transmembrane region" description="Helical" evidence="1">
    <location>
        <begin position="20"/>
        <end position="37"/>
    </location>
</feature>